<keyword evidence="1" id="KW-0812">Transmembrane</keyword>
<keyword evidence="1" id="KW-0472">Membrane</keyword>
<dbReference type="Proteomes" id="UP000767392">
    <property type="component" value="Unassembled WGS sequence"/>
</dbReference>
<accession>A0ABY2YWZ8</accession>
<keyword evidence="3" id="KW-1185">Reference proteome</keyword>
<evidence type="ECO:0000313" key="2">
    <source>
        <dbReference type="EMBL" id="TPR14253.1"/>
    </source>
</evidence>
<proteinExistence type="predicted"/>
<name>A0ABY2YWZ8_9LACO</name>
<organism evidence="2 3">
    <name type="scientific">Apilactobacillus timberlakei</name>
    <dbReference type="NCBI Taxonomy" id="2008380"/>
    <lineage>
        <taxon>Bacteria</taxon>
        <taxon>Bacillati</taxon>
        <taxon>Bacillota</taxon>
        <taxon>Bacilli</taxon>
        <taxon>Lactobacillales</taxon>
        <taxon>Lactobacillaceae</taxon>
        <taxon>Apilactobacillus</taxon>
    </lineage>
</organism>
<evidence type="ECO:0000313" key="3">
    <source>
        <dbReference type="Proteomes" id="UP000767392"/>
    </source>
</evidence>
<dbReference type="EMBL" id="QUAM01000003">
    <property type="protein sequence ID" value="TPR14253.1"/>
    <property type="molecule type" value="Genomic_DNA"/>
</dbReference>
<sequence>MDFLKLLSLFGNSIGIIFRTWKFILFILCCIALFNLLGGDDVDWDTVGQYTLLIVIFIGCCVGIHYSNKNKDK</sequence>
<protein>
    <submittedName>
        <fullName evidence="2">Uncharacterized protein</fullName>
    </submittedName>
</protein>
<feature type="transmembrane region" description="Helical" evidence="1">
    <location>
        <begin position="50"/>
        <end position="67"/>
    </location>
</feature>
<feature type="transmembrane region" description="Helical" evidence="1">
    <location>
        <begin position="21"/>
        <end position="38"/>
    </location>
</feature>
<evidence type="ECO:0000256" key="1">
    <source>
        <dbReference type="SAM" id="Phobius"/>
    </source>
</evidence>
<keyword evidence="1" id="KW-1133">Transmembrane helix</keyword>
<gene>
    <name evidence="2" type="ORF">DY048_04720</name>
</gene>
<reference evidence="2 3" key="1">
    <citation type="submission" date="2018-08" db="EMBL/GenBank/DDBJ databases">
        <title>Comparative genomics of wild bee and flower associated Lactobacillus reveals potential adaptation to the bee host.</title>
        <authorList>
            <person name="Vuong H.Q."/>
            <person name="Mcfrederick Q.S."/>
        </authorList>
    </citation>
    <scope>NUCLEOTIDE SEQUENCE [LARGE SCALE GENOMIC DNA]</scope>
    <source>
        <strain evidence="2 3">HV_04</strain>
    </source>
</reference>
<comment type="caution">
    <text evidence="2">The sequence shown here is derived from an EMBL/GenBank/DDBJ whole genome shotgun (WGS) entry which is preliminary data.</text>
</comment>